<evidence type="ECO:0000313" key="1">
    <source>
        <dbReference type="Proteomes" id="UP000887565"/>
    </source>
</evidence>
<evidence type="ECO:0000313" key="2">
    <source>
        <dbReference type="WBParaSite" id="nRc.2.0.1.t40754-RA"/>
    </source>
</evidence>
<reference evidence="2" key="1">
    <citation type="submission" date="2022-11" db="UniProtKB">
        <authorList>
            <consortium name="WormBaseParasite"/>
        </authorList>
    </citation>
    <scope>IDENTIFICATION</scope>
</reference>
<accession>A0A915KQK6</accession>
<protein>
    <submittedName>
        <fullName evidence="2">Uncharacterized protein</fullName>
    </submittedName>
</protein>
<dbReference type="Proteomes" id="UP000887565">
    <property type="component" value="Unplaced"/>
</dbReference>
<sequence length="131" mass="14323">MRAMYKPEIRWMERRNLPFQELCGKMKLLLPAATISTILEATMVVGGHNSSRAGNPRSQSDSLRTVGIFGALNGLIRDGPNNLINCLYHGNIVGYVRGGSAELVQRVTCFNLKIMDFLGVCDCYAAAVVAC</sequence>
<proteinExistence type="predicted"/>
<dbReference type="AlphaFoldDB" id="A0A915KQK6"/>
<dbReference type="WBParaSite" id="nRc.2.0.1.t40754-RA">
    <property type="protein sequence ID" value="nRc.2.0.1.t40754-RA"/>
    <property type="gene ID" value="nRc.2.0.1.g40754"/>
</dbReference>
<name>A0A915KQK6_ROMCU</name>
<organism evidence="1 2">
    <name type="scientific">Romanomermis culicivorax</name>
    <name type="common">Nematode worm</name>
    <dbReference type="NCBI Taxonomy" id="13658"/>
    <lineage>
        <taxon>Eukaryota</taxon>
        <taxon>Metazoa</taxon>
        <taxon>Ecdysozoa</taxon>
        <taxon>Nematoda</taxon>
        <taxon>Enoplea</taxon>
        <taxon>Dorylaimia</taxon>
        <taxon>Mermithida</taxon>
        <taxon>Mermithoidea</taxon>
        <taxon>Mermithidae</taxon>
        <taxon>Romanomermis</taxon>
    </lineage>
</organism>
<keyword evidence="1" id="KW-1185">Reference proteome</keyword>